<keyword evidence="4" id="KW-1185">Reference proteome</keyword>
<name>A0A564FRU0_9HYPH</name>
<protein>
    <recommendedName>
        <fullName evidence="5">Glycosyltransferase subfamily 4-like N-terminal domain-containing protein</fullName>
    </recommendedName>
</protein>
<accession>A0A564FRU0</accession>
<evidence type="ECO:0000313" key="3">
    <source>
        <dbReference type="Proteomes" id="UP000401717"/>
    </source>
</evidence>
<gene>
    <name evidence="1" type="ORF">IFDJLNFL_4479</name>
    <name evidence="2" type="ORF">MTDSW087_00571</name>
</gene>
<proteinExistence type="predicted"/>
<evidence type="ECO:0000313" key="1">
    <source>
        <dbReference type="EMBL" id="GJD58558.1"/>
    </source>
</evidence>
<sequence>MKLLTLTTYRIDLPRHGGQIRVNALHRVLRAQGWTTRHMAVHVPAEGDPVDGADHLFPLDAAYHRHLERIEGRTDIDAADFLVRDAGRFEAACAVIDGYDPDVIWLEHPWLWPFVKAYRAAHPGSRARIVYGSANVETQLVEAVTRGLSKGARERIRERVRAMEDELAGACDGIVACSPGDLLHFQSYGKPSVLAANGVWPKAQRSDTELWARRTARFGTALFVASGHPPNATGFVTMLGNSLAYLAPDERIVVVGSVMRLLEAPGYWREHRGFNLSRILDAGVLDEGGLATLLDLAGGVILPITEGGGTNLKTAEALYNRRPIVATSAAMRGFERFADFPGVTVRDEPQAFQAALKALLAERDRPALTYMPEQERELETLLWPATLCAVAPFLDALAAQARTRSLPAPKTSAQPAAAMETWSQHRLRPLLARGWHEFEPGGAWSRERVAVLRLRFPGAGPGPIHLRAHVEVFNPHKRSVEIEIFTPNGLQATHSFGGKDRKRAMAIRIDEIDRDADDMTEIYFRSSALFSPISSRNGGDARLLGFRITAIDVAREELPGTRASAMRGLWAGTIGPLLDRLR</sequence>
<dbReference type="RefSeq" id="WP_144759925.1">
    <property type="nucleotide sequence ID" value="NZ_BPQI01000155.1"/>
</dbReference>
<dbReference type="Proteomes" id="UP000401717">
    <property type="component" value="Unassembled WGS sequence"/>
</dbReference>
<evidence type="ECO:0008006" key="5">
    <source>
        <dbReference type="Google" id="ProtNLM"/>
    </source>
</evidence>
<reference evidence="1" key="3">
    <citation type="submission" date="2021-08" db="EMBL/GenBank/DDBJ databases">
        <authorList>
            <person name="Tani A."/>
            <person name="Ola A."/>
            <person name="Ogura Y."/>
            <person name="Katsura K."/>
            <person name="Hayashi T."/>
        </authorList>
    </citation>
    <scope>NUCLEOTIDE SEQUENCE</scope>
    <source>
        <strain evidence="1">DSM 22415</strain>
    </source>
</reference>
<dbReference type="AlphaFoldDB" id="A0A564FRU0"/>
<dbReference type="Proteomes" id="UP001055303">
    <property type="component" value="Unassembled WGS sequence"/>
</dbReference>
<dbReference type="EMBL" id="CABFVH010000002">
    <property type="protein sequence ID" value="VUF10899.1"/>
    <property type="molecule type" value="Genomic_DNA"/>
</dbReference>
<organism evidence="2 3">
    <name type="scientific">Methylobacterium dankookense</name>
    <dbReference type="NCBI Taxonomy" id="560405"/>
    <lineage>
        <taxon>Bacteria</taxon>
        <taxon>Pseudomonadati</taxon>
        <taxon>Pseudomonadota</taxon>
        <taxon>Alphaproteobacteria</taxon>
        <taxon>Hyphomicrobiales</taxon>
        <taxon>Methylobacteriaceae</taxon>
        <taxon>Methylobacterium</taxon>
    </lineage>
</organism>
<evidence type="ECO:0000313" key="2">
    <source>
        <dbReference type="EMBL" id="VUF10899.1"/>
    </source>
</evidence>
<dbReference type="EMBL" id="BPQI01000155">
    <property type="protein sequence ID" value="GJD58558.1"/>
    <property type="molecule type" value="Genomic_DNA"/>
</dbReference>
<dbReference type="SUPFAM" id="SSF53756">
    <property type="entry name" value="UDP-Glycosyltransferase/glycogen phosphorylase"/>
    <property type="match status" value="1"/>
</dbReference>
<dbReference type="OrthoDB" id="7842034at2"/>
<reference evidence="2 3" key="1">
    <citation type="submission" date="2019-06" db="EMBL/GenBank/DDBJ databases">
        <authorList>
            <person name="Rodrigo-Torres L."/>
            <person name="Arahal R. D."/>
            <person name="Lucena T."/>
        </authorList>
    </citation>
    <scope>NUCLEOTIDE SEQUENCE [LARGE SCALE GENOMIC DNA]</scope>
    <source>
        <strain evidence="2 3">SW08-7</strain>
    </source>
</reference>
<reference evidence="1" key="2">
    <citation type="journal article" date="2021" name="Front. Microbiol.">
        <title>Comprehensive Comparative Genomics and Phenotyping of Methylobacterium Species.</title>
        <authorList>
            <person name="Alessa O."/>
            <person name="Ogura Y."/>
            <person name="Fujitani Y."/>
            <person name="Takami H."/>
            <person name="Hayashi T."/>
            <person name="Sahin N."/>
            <person name="Tani A."/>
        </authorList>
    </citation>
    <scope>NUCLEOTIDE SEQUENCE</scope>
    <source>
        <strain evidence="1">DSM 22415</strain>
    </source>
</reference>
<evidence type="ECO:0000313" key="4">
    <source>
        <dbReference type="Proteomes" id="UP001055303"/>
    </source>
</evidence>